<proteinExistence type="predicted"/>
<sequence>MNDNKSDIYLSFLHLDAQKTLNNPIIDLKSTVGKMVDKRAINVAEGITPQSPKEIKKGTIIGYLGNEASNGGW</sequence>
<accession>A0A3B0P1H6</accession>
<dbReference type="AlphaFoldDB" id="A0A3B0P1H6"/>
<evidence type="ECO:0000313" key="2">
    <source>
        <dbReference type="Proteomes" id="UP000259864"/>
    </source>
</evidence>
<dbReference type="KEGG" id="mala:NCTC10135_01337"/>
<dbReference type="Proteomes" id="UP000259864">
    <property type="component" value="Chromosome 1"/>
</dbReference>
<dbReference type="EMBL" id="LS991949">
    <property type="protein sequence ID" value="SYV90812.1"/>
    <property type="molecule type" value="Genomic_DNA"/>
</dbReference>
<reference evidence="2" key="1">
    <citation type="submission" date="2018-06" db="EMBL/GenBank/DDBJ databases">
        <authorList>
            <consortium name="Pathogen Informatics"/>
        </authorList>
    </citation>
    <scope>NUCLEOTIDE SEQUENCE [LARGE SCALE GENOMIC DNA]</scope>
    <source>
        <strain evidence="2">NCTC10135</strain>
    </source>
</reference>
<feature type="non-terminal residue" evidence="1">
    <location>
        <position position="73"/>
    </location>
</feature>
<name>A0A3B0P1H6_9BACT</name>
<protein>
    <submittedName>
        <fullName evidence="1">Uncharacterized protein</fullName>
    </submittedName>
</protein>
<evidence type="ECO:0000313" key="1">
    <source>
        <dbReference type="EMBL" id="SYV90812.1"/>
    </source>
</evidence>
<organism evidence="1 2">
    <name type="scientific">Metamycoplasma alkalescens</name>
    <dbReference type="NCBI Taxonomy" id="45363"/>
    <lineage>
        <taxon>Bacteria</taxon>
        <taxon>Bacillati</taxon>
        <taxon>Mycoplasmatota</taxon>
        <taxon>Mycoplasmoidales</taxon>
        <taxon>Metamycoplasmataceae</taxon>
        <taxon>Metamycoplasma</taxon>
    </lineage>
</organism>
<gene>
    <name evidence="1" type="ORF">NCTC10135_01337</name>
</gene>